<dbReference type="OrthoDB" id="6017159at2"/>
<feature type="transmembrane region" description="Helical" evidence="1">
    <location>
        <begin position="402"/>
        <end position="422"/>
    </location>
</feature>
<keyword evidence="3" id="KW-1185">Reference proteome</keyword>
<keyword evidence="1" id="KW-0472">Membrane</keyword>
<evidence type="ECO:0000313" key="3">
    <source>
        <dbReference type="Proteomes" id="UP000315540"/>
    </source>
</evidence>
<proteinExistence type="predicted"/>
<feature type="transmembrane region" description="Helical" evidence="1">
    <location>
        <begin position="264"/>
        <end position="286"/>
    </location>
</feature>
<dbReference type="RefSeq" id="WP_140592382.1">
    <property type="nucleotide sequence ID" value="NZ_VFWZ01000002.1"/>
</dbReference>
<dbReference type="EMBL" id="VFWZ01000002">
    <property type="protein sequence ID" value="TPN87742.1"/>
    <property type="molecule type" value="Genomic_DNA"/>
</dbReference>
<accession>A0A504JGB7</accession>
<dbReference type="AlphaFoldDB" id="A0A504JGB7"/>
<feature type="transmembrane region" description="Helical" evidence="1">
    <location>
        <begin position="115"/>
        <end position="136"/>
    </location>
</feature>
<feature type="transmembrane region" description="Helical" evidence="1">
    <location>
        <begin position="148"/>
        <end position="169"/>
    </location>
</feature>
<gene>
    <name evidence="2" type="ORF">FHK87_09195</name>
</gene>
<comment type="caution">
    <text evidence="2">The sequence shown here is derived from an EMBL/GenBank/DDBJ whole genome shotgun (WGS) entry which is preliminary data.</text>
</comment>
<reference evidence="2 3" key="1">
    <citation type="submission" date="2019-06" db="EMBL/GenBank/DDBJ databases">
        <authorList>
            <person name="Meng X."/>
        </authorList>
    </citation>
    <scope>NUCLEOTIDE SEQUENCE [LARGE SCALE GENOMIC DNA]</scope>
    <source>
        <strain evidence="2 3">M625</strain>
    </source>
</reference>
<keyword evidence="1" id="KW-1133">Transmembrane helix</keyword>
<feature type="transmembrane region" description="Helical" evidence="1">
    <location>
        <begin position="460"/>
        <end position="479"/>
    </location>
</feature>
<feature type="transmembrane region" description="Helical" evidence="1">
    <location>
        <begin position="59"/>
        <end position="80"/>
    </location>
</feature>
<organism evidence="2 3">
    <name type="scientific">Aquimarina algicola</name>
    <dbReference type="NCBI Taxonomy" id="2589995"/>
    <lineage>
        <taxon>Bacteria</taxon>
        <taxon>Pseudomonadati</taxon>
        <taxon>Bacteroidota</taxon>
        <taxon>Flavobacteriia</taxon>
        <taxon>Flavobacteriales</taxon>
        <taxon>Flavobacteriaceae</taxon>
        <taxon>Aquimarina</taxon>
    </lineage>
</organism>
<sequence>MKPFLNVILLDYIIRIRSYSFLIILYITTAISYTFVPEPNANYSTIRIGEHVGYYNSAWFGYVTAIMTSIFLSLLGFYLVNNSIKKDLNTKVGQIIASTKIKNFTYLLSKTLSNFLVLLTIVFIIFVMSLVLFFLYNDGFDFELAQFIYPYIIITIPSVFFIAVLGVVFEVLLGKYSIIQNIMFFFMFSFLLLYSPQKEIEYAYDLLGSKIVIHQMEETVRSILPVEKADTDMTIGYVLANTIQAKKFKFNGVEFSLVFMSSRLLWMILGILLIIILSPIFHRFTVREYSLPKKRTKSRHIEHTPKEIILSTLPIPHTKLSMLPLIKTEILLLIRKGSLWLWLINGTGIVLLTTLNIKTAHQFILPILWFLQVHRLSDITSKEIQNHTFYFISSSFRPLQRVLTSQIIAGCCLMLFLAAPLLFRYAIEMSVLEILSIALGAFLIVSIAIFLGIITKGKKLFEVFFFFVTYANINVIPVVDYFGGTIKNTSHTLIIMCMTIIICSLSFLKRKLEINR</sequence>
<feature type="transmembrane region" description="Helical" evidence="1">
    <location>
        <begin position="12"/>
        <end position="36"/>
    </location>
</feature>
<feature type="transmembrane region" description="Helical" evidence="1">
    <location>
        <begin position="434"/>
        <end position="453"/>
    </location>
</feature>
<evidence type="ECO:0000313" key="2">
    <source>
        <dbReference type="EMBL" id="TPN87742.1"/>
    </source>
</evidence>
<dbReference type="Proteomes" id="UP000315540">
    <property type="component" value="Unassembled WGS sequence"/>
</dbReference>
<feature type="transmembrane region" description="Helical" evidence="1">
    <location>
        <begin position="176"/>
        <end position="194"/>
    </location>
</feature>
<protein>
    <submittedName>
        <fullName evidence="2">Uncharacterized protein</fullName>
    </submittedName>
</protein>
<keyword evidence="1" id="KW-0812">Transmembrane</keyword>
<feature type="transmembrane region" description="Helical" evidence="1">
    <location>
        <begin position="491"/>
        <end position="508"/>
    </location>
</feature>
<name>A0A504JGB7_9FLAO</name>
<evidence type="ECO:0000256" key="1">
    <source>
        <dbReference type="SAM" id="Phobius"/>
    </source>
</evidence>